<gene>
    <name evidence="2" type="ORF">AMEX_G5065</name>
</gene>
<proteinExistence type="predicted"/>
<dbReference type="EMBL" id="JAICCE010000003">
    <property type="protein sequence ID" value="KAG9279535.1"/>
    <property type="molecule type" value="Genomic_DNA"/>
</dbReference>
<sequence>MILVLTANNTEARCHEHGDQISNRSLHKGSHREGEALHWGEKLCSLSLEDYSSGIGAFADKVTPQQARKKWDKELKCPPSGSGTDNGEATAATWPWFSLMDEALGNRPSVTPPLLIASSNEEEPGPSSVVASPLSEQRGRKRQETLLDLLREDMEREREREERQERAEQERSDHLYNLLEKLVNKIN</sequence>
<name>A0A8T2MCD6_ASTMX</name>
<accession>A0A8T2MCD6</accession>
<evidence type="ECO:0000313" key="2">
    <source>
        <dbReference type="EMBL" id="KAG9279535.1"/>
    </source>
</evidence>
<organism evidence="2 3">
    <name type="scientific">Astyanax mexicanus</name>
    <name type="common">Blind cave fish</name>
    <name type="synonym">Astyanax fasciatus mexicanus</name>
    <dbReference type="NCBI Taxonomy" id="7994"/>
    <lineage>
        <taxon>Eukaryota</taxon>
        <taxon>Metazoa</taxon>
        <taxon>Chordata</taxon>
        <taxon>Craniata</taxon>
        <taxon>Vertebrata</taxon>
        <taxon>Euteleostomi</taxon>
        <taxon>Actinopterygii</taxon>
        <taxon>Neopterygii</taxon>
        <taxon>Teleostei</taxon>
        <taxon>Ostariophysi</taxon>
        <taxon>Characiformes</taxon>
        <taxon>Characoidei</taxon>
        <taxon>Acestrorhamphidae</taxon>
        <taxon>Acestrorhamphinae</taxon>
        <taxon>Astyanax</taxon>
    </lineage>
</organism>
<feature type="region of interest" description="Disordered" evidence="1">
    <location>
        <begin position="70"/>
        <end position="89"/>
    </location>
</feature>
<protein>
    <submittedName>
        <fullName evidence="2">Uncharacterized protein</fullName>
    </submittedName>
</protein>
<dbReference type="Proteomes" id="UP000752171">
    <property type="component" value="Unassembled WGS sequence"/>
</dbReference>
<feature type="compositionally biased region" description="Basic and acidic residues" evidence="1">
    <location>
        <begin position="142"/>
        <end position="173"/>
    </location>
</feature>
<comment type="caution">
    <text evidence="2">The sequence shown here is derived from an EMBL/GenBank/DDBJ whole genome shotgun (WGS) entry which is preliminary data.</text>
</comment>
<feature type="region of interest" description="Disordered" evidence="1">
    <location>
        <begin position="116"/>
        <end position="173"/>
    </location>
</feature>
<evidence type="ECO:0000313" key="3">
    <source>
        <dbReference type="Proteomes" id="UP000752171"/>
    </source>
</evidence>
<dbReference type="AlphaFoldDB" id="A0A8T2MCD6"/>
<reference evidence="2 3" key="1">
    <citation type="submission" date="2021-07" db="EMBL/GenBank/DDBJ databases">
        <authorList>
            <person name="Imarazene B."/>
            <person name="Zahm M."/>
            <person name="Klopp C."/>
            <person name="Cabau C."/>
            <person name="Beille S."/>
            <person name="Jouanno E."/>
            <person name="Castinel A."/>
            <person name="Lluch J."/>
            <person name="Gil L."/>
            <person name="Kuchtly C."/>
            <person name="Lopez Roques C."/>
            <person name="Donnadieu C."/>
            <person name="Parrinello H."/>
            <person name="Journot L."/>
            <person name="Du K."/>
            <person name="Schartl M."/>
            <person name="Retaux S."/>
            <person name="Guiguen Y."/>
        </authorList>
    </citation>
    <scope>NUCLEOTIDE SEQUENCE [LARGE SCALE GENOMIC DNA]</scope>
    <source>
        <strain evidence="2">Pach_M1</strain>
        <tissue evidence="2">Testis</tissue>
    </source>
</reference>
<evidence type="ECO:0000256" key="1">
    <source>
        <dbReference type="SAM" id="MobiDB-lite"/>
    </source>
</evidence>